<proteinExistence type="inferred from homology"/>
<keyword evidence="10" id="KW-1185">Reference proteome</keyword>
<dbReference type="Proteomes" id="UP000734854">
    <property type="component" value="Unassembled WGS sequence"/>
</dbReference>
<dbReference type="PROSITE" id="PS50071">
    <property type="entry name" value="HOMEOBOX_2"/>
    <property type="match status" value="1"/>
</dbReference>
<dbReference type="PROSITE" id="PS00027">
    <property type="entry name" value="HOMEOBOX_1"/>
    <property type="match status" value="1"/>
</dbReference>
<sequence length="261" mass="29972">MEERKLSWYDQSSNFAILLQNQRMYSGAHFPVSATNQVESAASWSGTMRRPLFKPVELDDNIGRDDDDSDDSSLRLHNESKRRLTADQVRFLENSFELDNKLEPQRKAQLAKALRLKPRQIAIWFQNRRARWKTKQLEKDYEALRSIYETLKVDRDCLIKEKEDLETEVLSLTKKLLLKERASNSSATILDSEISTPCVDEEGYNSMLMELTGSSNAFGLDDIDNYNSDHRSSQIGEVDDHAGGYDLSLEDDSCGYGLLWS</sequence>
<evidence type="ECO:0000256" key="5">
    <source>
        <dbReference type="RuleBase" id="RU000682"/>
    </source>
</evidence>
<dbReference type="EMBL" id="JACMSC010000012">
    <property type="protein sequence ID" value="KAG6494823.1"/>
    <property type="molecule type" value="Genomic_DNA"/>
</dbReference>
<comment type="subcellular location">
    <subcellularLocation>
        <location evidence="1 4 5">Nucleus</location>
    </subcellularLocation>
</comment>
<evidence type="ECO:0000259" key="8">
    <source>
        <dbReference type="PROSITE" id="PS50071"/>
    </source>
</evidence>
<evidence type="ECO:0000256" key="3">
    <source>
        <dbReference type="ARBA" id="ARBA00023163"/>
    </source>
</evidence>
<dbReference type="OrthoDB" id="6159439at2759"/>
<dbReference type="GO" id="GO:0000981">
    <property type="term" value="F:DNA-binding transcription factor activity, RNA polymerase II-specific"/>
    <property type="evidence" value="ECO:0007669"/>
    <property type="project" value="UniProtKB-UniRule"/>
</dbReference>
<comment type="similarity">
    <text evidence="6">Belongs to the HD-ZIP homeobox family. Class I subfamily.</text>
</comment>
<feature type="domain" description="Homeobox" evidence="8">
    <location>
        <begin position="75"/>
        <end position="135"/>
    </location>
</feature>
<evidence type="ECO:0000256" key="4">
    <source>
        <dbReference type="PROSITE-ProRule" id="PRU00108"/>
    </source>
</evidence>
<keyword evidence="4 5" id="KW-0539">Nucleus</keyword>
<dbReference type="PANTHER" id="PTHR24326:SF606">
    <property type="entry name" value="HOMEOBOX-LEUCINE ZIPPER PROTEIN ATHB-54"/>
    <property type="match status" value="1"/>
</dbReference>
<comment type="function">
    <text evidence="6">Transcription factor.</text>
</comment>
<dbReference type="InterPro" id="IPR001356">
    <property type="entry name" value="HD"/>
</dbReference>
<organism evidence="9 10">
    <name type="scientific">Zingiber officinale</name>
    <name type="common">Ginger</name>
    <name type="synonym">Amomum zingiber</name>
    <dbReference type="NCBI Taxonomy" id="94328"/>
    <lineage>
        <taxon>Eukaryota</taxon>
        <taxon>Viridiplantae</taxon>
        <taxon>Streptophyta</taxon>
        <taxon>Embryophyta</taxon>
        <taxon>Tracheophyta</taxon>
        <taxon>Spermatophyta</taxon>
        <taxon>Magnoliopsida</taxon>
        <taxon>Liliopsida</taxon>
        <taxon>Zingiberales</taxon>
        <taxon>Zingiberaceae</taxon>
        <taxon>Zingiber</taxon>
    </lineage>
</organism>
<dbReference type="Pfam" id="PF02183">
    <property type="entry name" value="HALZ"/>
    <property type="match status" value="1"/>
</dbReference>
<evidence type="ECO:0000313" key="10">
    <source>
        <dbReference type="Proteomes" id="UP000734854"/>
    </source>
</evidence>
<evidence type="ECO:0000256" key="7">
    <source>
        <dbReference type="SAM" id="Coils"/>
    </source>
</evidence>
<keyword evidence="7" id="KW-0175">Coiled coil</keyword>
<feature type="DNA-binding region" description="Homeobox" evidence="4">
    <location>
        <begin position="77"/>
        <end position="136"/>
    </location>
</feature>
<evidence type="ECO:0000256" key="2">
    <source>
        <dbReference type="ARBA" id="ARBA00023015"/>
    </source>
</evidence>
<evidence type="ECO:0000256" key="1">
    <source>
        <dbReference type="ARBA" id="ARBA00004123"/>
    </source>
</evidence>
<name>A0A8J5FTI0_ZINOF</name>
<dbReference type="AlphaFoldDB" id="A0A8J5FTI0"/>
<dbReference type="InterPro" id="IPR045224">
    <property type="entry name" value="HDZip_class_I_plant"/>
</dbReference>
<dbReference type="PANTHER" id="PTHR24326">
    <property type="entry name" value="HOMEOBOX-LEUCINE ZIPPER PROTEIN"/>
    <property type="match status" value="1"/>
</dbReference>
<dbReference type="GO" id="GO:0005634">
    <property type="term" value="C:nucleus"/>
    <property type="evidence" value="ECO:0007669"/>
    <property type="project" value="UniProtKB-SubCell"/>
</dbReference>
<reference evidence="9 10" key="1">
    <citation type="submission" date="2020-08" db="EMBL/GenBank/DDBJ databases">
        <title>Plant Genome Project.</title>
        <authorList>
            <person name="Zhang R.-G."/>
        </authorList>
    </citation>
    <scope>NUCLEOTIDE SEQUENCE [LARGE SCALE GENOMIC DNA]</scope>
    <source>
        <tissue evidence="9">Rhizome</tissue>
    </source>
</reference>
<dbReference type="InterPro" id="IPR017970">
    <property type="entry name" value="Homeobox_CS"/>
</dbReference>
<dbReference type="CDD" id="cd00086">
    <property type="entry name" value="homeodomain"/>
    <property type="match status" value="1"/>
</dbReference>
<dbReference type="GO" id="GO:0043565">
    <property type="term" value="F:sequence-specific DNA binding"/>
    <property type="evidence" value="ECO:0007669"/>
    <property type="project" value="InterPro"/>
</dbReference>
<gene>
    <name evidence="9" type="ORF">ZIOFF_042585</name>
</gene>
<keyword evidence="4 5" id="KW-0238">DNA-binding</keyword>
<feature type="coiled-coil region" evidence="7">
    <location>
        <begin position="134"/>
        <end position="175"/>
    </location>
</feature>
<comment type="caution">
    <text evidence="9">The sequence shown here is derived from an EMBL/GenBank/DDBJ whole genome shotgun (WGS) entry which is preliminary data.</text>
</comment>
<evidence type="ECO:0000256" key="6">
    <source>
        <dbReference type="RuleBase" id="RU369038"/>
    </source>
</evidence>
<evidence type="ECO:0000313" key="9">
    <source>
        <dbReference type="EMBL" id="KAG6494823.1"/>
    </source>
</evidence>
<keyword evidence="2 6" id="KW-0805">Transcription regulation</keyword>
<protein>
    <recommendedName>
        <fullName evidence="6">Homeobox-leucine zipper protein</fullName>
    </recommendedName>
    <alternativeName>
        <fullName evidence="6">HD-ZIP protein</fullName>
    </alternativeName>
    <alternativeName>
        <fullName evidence="6">Homeodomain transcription factor</fullName>
    </alternativeName>
</protein>
<keyword evidence="4 5" id="KW-0371">Homeobox</keyword>
<keyword evidence="3 6" id="KW-0804">Transcription</keyword>
<dbReference type="GO" id="GO:0045893">
    <property type="term" value="P:positive regulation of DNA-templated transcription"/>
    <property type="evidence" value="ECO:0007669"/>
    <property type="project" value="TreeGrafter"/>
</dbReference>
<dbReference type="Pfam" id="PF00046">
    <property type="entry name" value="Homeodomain"/>
    <property type="match status" value="1"/>
</dbReference>
<accession>A0A8J5FTI0</accession>
<dbReference type="SMART" id="SM00389">
    <property type="entry name" value="HOX"/>
    <property type="match status" value="1"/>
</dbReference>
<dbReference type="InterPro" id="IPR003106">
    <property type="entry name" value="Leu_zip_homeo"/>
</dbReference>